<dbReference type="PANTHER" id="PTHR13696">
    <property type="entry name" value="P-LOOP CONTAINING NUCLEOSIDE TRIPHOSPHATE HYDROLASE"/>
    <property type="match status" value="1"/>
</dbReference>
<evidence type="ECO:0000313" key="2">
    <source>
        <dbReference type="EMBL" id="MDU0372006.1"/>
    </source>
</evidence>
<dbReference type="CDD" id="cd02042">
    <property type="entry name" value="ParAB_family"/>
    <property type="match status" value="1"/>
</dbReference>
<dbReference type="SUPFAM" id="SSF52540">
    <property type="entry name" value="P-loop containing nucleoside triphosphate hydrolases"/>
    <property type="match status" value="1"/>
</dbReference>
<dbReference type="RefSeq" id="WP_315999464.1">
    <property type="nucleotide sequence ID" value="NZ_JAWDJT010000012.1"/>
</dbReference>
<dbReference type="InterPro" id="IPR027417">
    <property type="entry name" value="P-loop_NTPase"/>
</dbReference>
<comment type="caution">
    <text evidence="2">The sequence shown here is derived from an EMBL/GenBank/DDBJ whole genome shotgun (WGS) entry which is preliminary data.</text>
</comment>
<evidence type="ECO:0000259" key="1">
    <source>
        <dbReference type="Pfam" id="PF01656"/>
    </source>
</evidence>
<evidence type="ECO:0000313" key="3">
    <source>
        <dbReference type="Proteomes" id="UP001250698"/>
    </source>
</evidence>
<gene>
    <name evidence="2" type="ORF">ROI90_16495</name>
</gene>
<dbReference type="EMBL" id="JAWDJT010000012">
    <property type="protein sequence ID" value="MDU0372006.1"/>
    <property type="molecule type" value="Genomic_DNA"/>
</dbReference>
<protein>
    <submittedName>
        <fullName evidence="2">ParA family protein</fullName>
    </submittedName>
</protein>
<accession>A0ABU3TKV5</accession>
<dbReference type="InterPro" id="IPR002586">
    <property type="entry name" value="CobQ/CobB/MinD/ParA_Nub-bd_dom"/>
</dbReference>
<name>A0ABU3TKV5_9BACT</name>
<dbReference type="Pfam" id="PF01656">
    <property type="entry name" value="CbiA"/>
    <property type="match status" value="1"/>
</dbReference>
<reference evidence="2 3" key="1">
    <citation type="submission" date="2023-10" db="EMBL/GenBank/DDBJ databases">
        <title>Hymenobacter endophyticus sp. nov., an isolate from the leaf tissues of wheat.</title>
        <authorList>
            <person name="Dai Y."/>
        </authorList>
    </citation>
    <scope>NUCLEOTIDE SEQUENCE [LARGE SCALE GENOMIC DNA]</scope>
    <source>
        <strain evidence="2 3">ZK17L-C2</strain>
    </source>
</reference>
<sequence length="234" mass="25454">MVLVSFANQKGGSGKSTLTTAVATMLAVDYNYRVLVIDADTQQSIAGKRKALDTQLLNEGEEFPYPILGLAPGKILDYLDSLEEGQYDVVLIDLPGRSDDVAGVEVIISCDLVIVPVVASDFDQLSTGAFLDGMSAVIKEGNPDLKLRVLRMKVNPGQLEEEAAVEFLESYGIAQMPLFIQERAGYKRVSTLRPVTSRQYAREMNITPQVQQEVVKLTEAVVEILGLPSSTATE</sequence>
<keyword evidence="3" id="KW-1185">Reference proteome</keyword>
<dbReference type="InterPro" id="IPR050678">
    <property type="entry name" value="DNA_Partitioning_ATPase"/>
</dbReference>
<organism evidence="2 3">
    <name type="scientific">Hymenobacter endophyticus</name>
    <dbReference type="NCBI Taxonomy" id="3076335"/>
    <lineage>
        <taxon>Bacteria</taxon>
        <taxon>Pseudomonadati</taxon>
        <taxon>Bacteroidota</taxon>
        <taxon>Cytophagia</taxon>
        <taxon>Cytophagales</taxon>
        <taxon>Hymenobacteraceae</taxon>
        <taxon>Hymenobacter</taxon>
    </lineage>
</organism>
<proteinExistence type="predicted"/>
<feature type="domain" description="CobQ/CobB/MinD/ParA nucleotide binding" evidence="1">
    <location>
        <begin position="5"/>
        <end position="156"/>
    </location>
</feature>
<dbReference type="PANTHER" id="PTHR13696:SF99">
    <property type="entry name" value="COBYRINIC ACID AC-DIAMIDE SYNTHASE"/>
    <property type="match status" value="1"/>
</dbReference>
<dbReference type="Proteomes" id="UP001250698">
    <property type="component" value="Unassembled WGS sequence"/>
</dbReference>
<dbReference type="Gene3D" id="3.40.50.300">
    <property type="entry name" value="P-loop containing nucleotide triphosphate hydrolases"/>
    <property type="match status" value="1"/>
</dbReference>